<keyword evidence="1" id="KW-0560">Oxidoreductase</keyword>
<dbReference type="InterPro" id="IPR005903">
    <property type="entry name" value="BchC"/>
</dbReference>
<accession>A0A6M9PJ88</accession>
<dbReference type="RefSeq" id="WP_173942359.1">
    <property type="nucleotide sequence ID" value="NZ_CBCSCD010000003.1"/>
</dbReference>
<evidence type="ECO:0000256" key="1">
    <source>
        <dbReference type="ARBA" id="ARBA00023002"/>
    </source>
</evidence>
<sequence length="316" mass="34710">MQSQLHSTAVLLESPGEISLRRLLLDEPTDQDVVVQIEWSGISTGTEKLLWQGTMPDFPGMGYPLVPGYESVGRVTRVGKNSKLSLDQRVFVPGAKCFGDVKGLFGGAASHVVVPCDRVVTLPEEIGEEGVLLALAATAYHVTQGKKALQPDLIVGHGVLGRLIARVAVMLGHQPVVWEINEDRMTGAEGYSVVNPADDKDKKYKNICDASGQVGVLNQLISQLEHGGEITLAGFYDKDIQFNFPKAFMKEAKFRIAAQWTPQDLADVKQAVSYGRLDLRGLITHHRRPSSIDEVYRTAFEDPSCLKMVVDWREAL</sequence>
<name>A0A6M9PJ88_9BURK</name>
<dbReference type="Pfam" id="PF08240">
    <property type="entry name" value="ADH_N"/>
    <property type="match status" value="1"/>
</dbReference>
<dbReference type="InterPro" id="IPR013154">
    <property type="entry name" value="ADH-like_N"/>
</dbReference>
<evidence type="ECO:0000313" key="3">
    <source>
        <dbReference type="EMBL" id="QKM62214.1"/>
    </source>
</evidence>
<dbReference type="PANTHER" id="PTHR43189">
    <property type="entry name" value="ZINC-TYPE ALCOHOL DEHYDROGENASE-LIKE PROTEIN C1198.01-RELATED"/>
    <property type="match status" value="1"/>
</dbReference>
<dbReference type="EMBL" id="CP028941">
    <property type="protein sequence ID" value="QKM62214.1"/>
    <property type="molecule type" value="Genomic_DNA"/>
</dbReference>
<gene>
    <name evidence="3" type="primary">bchC</name>
    <name evidence="3" type="ORF">DCO16_03465</name>
</gene>
<proteinExistence type="predicted"/>
<evidence type="ECO:0000259" key="2">
    <source>
        <dbReference type="Pfam" id="PF08240"/>
    </source>
</evidence>
<dbReference type="SUPFAM" id="SSF50129">
    <property type="entry name" value="GroES-like"/>
    <property type="match status" value="1"/>
</dbReference>
<dbReference type="SUPFAM" id="SSF51735">
    <property type="entry name" value="NAD(P)-binding Rossmann-fold domains"/>
    <property type="match status" value="1"/>
</dbReference>
<protein>
    <submittedName>
        <fullName evidence="3">Chlorophyll synthesis pathway protein BchC</fullName>
    </submittedName>
</protein>
<reference evidence="3 4" key="1">
    <citation type="submission" date="2018-04" db="EMBL/GenBank/DDBJ databases">
        <title>Polynucleobacter sp. LimPoW16 genome.</title>
        <authorList>
            <person name="Hahn M.W."/>
        </authorList>
    </citation>
    <scope>NUCLEOTIDE SEQUENCE [LARGE SCALE GENOMIC DNA]</scope>
    <source>
        <strain evidence="3 4">LimPoW16</strain>
    </source>
</reference>
<keyword evidence="4" id="KW-1185">Reference proteome</keyword>
<dbReference type="Proteomes" id="UP000500806">
    <property type="component" value="Chromosome"/>
</dbReference>
<organism evidence="3 4">
    <name type="scientific">Polynucleobacter antarcticus</name>
    <dbReference type="NCBI Taxonomy" id="1743162"/>
    <lineage>
        <taxon>Bacteria</taxon>
        <taxon>Pseudomonadati</taxon>
        <taxon>Pseudomonadota</taxon>
        <taxon>Betaproteobacteria</taxon>
        <taxon>Burkholderiales</taxon>
        <taxon>Burkholderiaceae</taxon>
        <taxon>Polynucleobacter</taxon>
    </lineage>
</organism>
<dbReference type="InterPro" id="IPR036291">
    <property type="entry name" value="NAD(P)-bd_dom_sf"/>
</dbReference>
<dbReference type="Gene3D" id="3.90.180.10">
    <property type="entry name" value="Medium-chain alcohol dehydrogenases, catalytic domain"/>
    <property type="match status" value="2"/>
</dbReference>
<dbReference type="PANTHER" id="PTHR43189:SF1">
    <property type="entry name" value="ZINC-TYPE ALCOHOL DEHYDROGENASE-LIKE PROTEIN C1198.01"/>
    <property type="match status" value="1"/>
</dbReference>
<evidence type="ECO:0000313" key="4">
    <source>
        <dbReference type="Proteomes" id="UP000500806"/>
    </source>
</evidence>
<dbReference type="GO" id="GO:0036354">
    <property type="term" value="F:bacteriochlorophyllide-a dehydrogenase activity"/>
    <property type="evidence" value="ECO:0007669"/>
    <property type="project" value="InterPro"/>
</dbReference>
<dbReference type="KEGG" id="pani:DCO16_03465"/>
<dbReference type="InterPro" id="IPR011032">
    <property type="entry name" value="GroES-like_sf"/>
</dbReference>
<dbReference type="Gene3D" id="3.40.50.720">
    <property type="entry name" value="NAD(P)-binding Rossmann-like Domain"/>
    <property type="match status" value="1"/>
</dbReference>
<dbReference type="AlphaFoldDB" id="A0A6M9PJ88"/>
<dbReference type="CDD" id="cd08255">
    <property type="entry name" value="2-desacetyl-2-hydroxyethyl_bacteriochlorophyllide_like"/>
    <property type="match status" value="1"/>
</dbReference>
<dbReference type="NCBIfam" id="TIGR01202">
    <property type="entry name" value="bchC"/>
    <property type="match status" value="1"/>
</dbReference>
<feature type="domain" description="Alcohol dehydrogenase-like N-terminal" evidence="2">
    <location>
        <begin position="30"/>
        <end position="124"/>
    </location>
</feature>